<feature type="binding site" evidence="1">
    <location>
        <position position="397"/>
    </location>
    <ligand>
        <name>Zn(2+)</name>
        <dbReference type="ChEBI" id="CHEBI:29105"/>
    </ligand>
</feature>
<name>M5G5R9_DACPD</name>
<dbReference type="RefSeq" id="XP_040628039.1">
    <property type="nucleotide sequence ID" value="XM_040770289.1"/>
</dbReference>
<protein>
    <recommendedName>
        <fullName evidence="4">Lanthionine synthetase C family protein</fullName>
    </recommendedName>
</protein>
<accession>M5G5R9</accession>
<gene>
    <name evidence="2" type="ORF">DACRYDRAFT_116950</name>
</gene>
<dbReference type="PRINTS" id="PR01950">
    <property type="entry name" value="LANCSUPER"/>
</dbReference>
<feature type="binding site" evidence="1">
    <location>
        <position position="337"/>
    </location>
    <ligand>
        <name>Zn(2+)</name>
        <dbReference type="ChEBI" id="CHEBI:29105"/>
    </ligand>
</feature>
<organism evidence="2 3">
    <name type="scientific">Dacryopinax primogenitus (strain DJM 731)</name>
    <name type="common">Brown rot fungus</name>
    <dbReference type="NCBI Taxonomy" id="1858805"/>
    <lineage>
        <taxon>Eukaryota</taxon>
        <taxon>Fungi</taxon>
        <taxon>Dikarya</taxon>
        <taxon>Basidiomycota</taxon>
        <taxon>Agaricomycotina</taxon>
        <taxon>Dacrymycetes</taxon>
        <taxon>Dacrymycetales</taxon>
        <taxon>Dacrymycetaceae</taxon>
        <taxon>Dacryopinax</taxon>
    </lineage>
</organism>
<dbReference type="AlphaFoldDB" id="M5G5R9"/>
<dbReference type="OMA" id="DHPWSLY"/>
<dbReference type="PANTHER" id="PTHR12736">
    <property type="entry name" value="LANC-LIKE PROTEIN"/>
    <property type="match status" value="1"/>
</dbReference>
<dbReference type="GO" id="GO:0031179">
    <property type="term" value="P:peptide modification"/>
    <property type="evidence" value="ECO:0007669"/>
    <property type="project" value="InterPro"/>
</dbReference>
<dbReference type="GO" id="GO:0005886">
    <property type="term" value="C:plasma membrane"/>
    <property type="evidence" value="ECO:0007669"/>
    <property type="project" value="TreeGrafter"/>
</dbReference>
<dbReference type="GO" id="GO:0005975">
    <property type="term" value="P:carbohydrate metabolic process"/>
    <property type="evidence" value="ECO:0007669"/>
    <property type="project" value="InterPro"/>
</dbReference>
<dbReference type="HOGENOM" id="CLU_567375_0_0_1"/>
<dbReference type="GO" id="GO:0046872">
    <property type="term" value="F:metal ion binding"/>
    <property type="evidence" value="ECO:0007669"/>
    <property type="project" value="UniProtKB-KW"/>
</dbReference>
<proteinExistence type="predicted"/>
<dbReference type="GeneID" id="63685351"/>
<keyword evidence="1" id="KW-0479">Metal-binding</keyword>
<keyword evidence="3" id="KW-1185">Reference proteome</keyword>
<evidence type="ECO:0000313" key="3">
    <source>
        <dbReference type="Proteomes" id="UP000030653"/>
    </source>
</evidence>
<dbReference type="Gene3D" id="1.50.10.10">
    <property type="match status" value="1"/>
</dbReference>
<dbReference type="Pfam" id="PF05147">
    <property type="entry name" value="LANC_like"/>
    <property type="match status" value="1"/>
</dbReference>
<evidence type="ECO:0000256" key="1">
    <source>
        <dbReference type="PIRSR" id="PIRSR607822-1"/>
    </source>
</evidence>
<dbReference type="InterPro" id="IPR012341">
    <property type="entry name" value="6hp_glycosidase-like_sf"/>
</dbReference>
<evidence type="ECO:0008006" key="4">
    <source>
        <dbReference type="Google" id="ProtNLM"/>
    </source>
</evidence>
<dbReference type="InterPro" id="IPR007822">
    <property type="entry name" value="LANC-like"/>
</dbReference>
<evidence type="ECO:0000313" key="2">
    <source>
        <dbReference type="EMBL" id="EJU01142.1"/>
    </source>
</evidence>
<dbReference type="OrthoDB" id="10257263at2759"/>
<dbReference type="SMART" id="SM01260">
    <property type="entry name" value="LANC_like"/>
    <property type="match status" value="1"/>
</dbReference>
<keyword evidence="1" id="KW-0862">Zinc</keyword>
<feature type="binding site" evidence="1">
    <location>
        <position position="398"/>
    </location>
    <ligand>
        <name>Zn(2+)</name>
        <dbReference type="ChEBI" id="CHEBI:29105"/>
    </ligand>
</feature>
<dbReference type="PANTHER" id="PTHR12736:SF7">
    <property type="entry name" value="LANC-LIKE PROTEIN 3"/>
    <property type="match status" value="1"/>
</dbReference>
<dbReference type="EMBL" id="JH795865">
    <property type="protein sequence ID" value="EJU01142.1"/>
    <property type="molecule type" value="Genomic_DNA"/>
</dbReference>
<dbReference type="Proteomes" id="UP000030653">
    <property type="component" value="Unassembled WGS sequence"/>
</dbReference>
<reference evidence="2 3" key="1">
    <citation type="journal article" date="2012" name="Science">
        <title>The Paleozoic origin of enzymatic lignin decomposition reconstructed from 31 fungal genomes.</title>
        <authorList>
            <person name="Floudas D."/>
            <person name="Binder M."/>
            <person name="Riley R."/>
            <person name="Barry K."/>
            <person name="Blanchette R.A."/>
            <person name="Henrissat B."/>
            <person name="Martinez A.T."/>
            <person name="Otillar R."/>
            <person name="Spatafora J.W."/>
            <person name="Yadav J.S."/>
            <person name="Aerts A."/>
            <person name="Benoit I."/>
            <person name="Boyd A."/>
            <person name="Carlson A."/>
            <person name="Copeland A."/>
            <person name="Coutinho P.M."/>
            <person name="de Vries R.P."/>
            <person name="Ferreira P."/>
            <person name="Findley K."/>
            <person name="Foster B."/>
            <person name="Gaskell J."/>
            <person name="Glotzer D."/>
            <person name="Gorecki P."/>
            <person name="Heitman J."/>
            <person name="Hesse C."/>
            <person name="Hori C."/>
            <person name="Igarashi K."/>
            <person name="Jurgens J.A."/>
            <person name="Kallen N."/>
            <person name="Kersten P."/>
            <person name="Kohler A."/>
            <person name="Kuees U."/>
            <person name="Kumar T.K.A."/>
            <person name="Kuo A."/>
            <person name="LaButti K."/>
            <person name="Larrondo L.F."/>
            <person name="Lindquist E."/>
            <person name="Ling A."/>
            <person name="Lombard V."/>
            <person name="Lucas S."/>
            <person name="Lundell T."/>
            <person name="Martin R."/>
            <person name="McLaughlin D.J."/>
            <person name="Morgenstern I."/>
            <person name="Morin E."/>
            <person name="Murat C."/>
            <person name="Nagy L.G."/>
            <person name="Nolan M."/>
            <person name="Ohm R.A."/>
            <person name="Patyshakuliyeva A."/>
            <person name="Rokas A."/>
            <person name="Ruiz-Duenas F.J."/>
            <person name="Sabat G."/>
            <person name="Salamov A."/>
            <person name="Samejima M."/>
            <person name="Schmutz J."/>
            <person name="Slot J.C."/>
            <person name="St John F."/>
            <person name="Stenlid J."/>
            <person name="Sun H."/>
            <person name="Sun S."/>
            <person name="Syed K."/>
            <person name="Tsang A."/>
            <person name="Wiebenga A."/>
            <person name="Young D."/>
            <person name="Pisabarro A."/>
            <person name="Eastwood D.C."/>
            <person name="Martin F."/>
            <person name="Cullen D."/>
            <person name="Grigoriev I.V."/>
            <person name="Hibbett D.S."/>
        </authorList>
    </citation>
    <scope>NUCLEOTIDE SEQUENCE [LARGE SCALE GENOMIC DNA]</scope>
    <source>
        <strain evidence="2 3">DJM-731 SS1</strain>
    </source>
</reference>
<sequence length="515" mass="56249">MATDPSFYLQNNLNPSYDADIIEKTRTTLGAAIAFSVDEIEKHLDSPDEPTIPRIYSSQVGEAVGLLRLYAQAGRLGLPDVLKDRLPALIKKFIGPCFTDKNPEFFEASSKNPDVRRKVLNFGKCGMMTSLPGPAFLEISRQLLIPETADDDDDMYEIALGVLQNGFAACFEASNEQDLQGDMVELMWSTAGFLYGVIGMRAMLDGMQTTDPGKIAKAKDSRLLDIVSNESIGRLVTEIIHTGVHGSGRFREQFGHAPPVMWRDFRRSYALGGIHGVAGVLLILLQVPNAIIYPYLNGHILPTLDWLLAQQRNGNMPRTYPTNAPQAGGPAWQCQFCHGAIGPALMLTAYKHLLPFPTEGYTPRSIVAKRLNRDKCLEDCLDFIWKEGLLRKGISVCHGITGNAVPFLIQAAYDLKEGKTESLSLGRALALLRYASGLPPINMPQSEQSLTLPDGQPIFGPLEHPTYLFQGIAGAMCVWADALVLLNNQLEGAENVTTGIVGFPLAGGLGIRLPL</sequence>
<dbReference type="SUPFAM" id="SSF158745">
    <property type="entry name" value="LanC-like"/>
    <property type="match status" value="1"/>
</dbReference>
<dbReference type="CDD" id="cd04794">
    <property type="entry name" value="euk_LANCL"/>
    <property type="match status" value="1"/>
</dbReference>